<proteinExistence type="predicted"/>
<gene>
    <name evidence="1" type="ORF">Mic7113_6046</name>
</gene>
<sequence>MAYSIQEMDATAFIKVRGSTDAQQMFLTWRGSIYSFVPDEPQKHLFNIVGMSVGRFIDNQDGSWDLTSRELSYYLDPITDHPLRTWENPWTGERLTVVHVANKLVQRFIQGRLPVGVNGDTTTVFFNLFSNYPNPLKDEKFLAYSPNPHYQSVELFKFTAATDELLDPEKSSASQVMLSWDRVGPWLPWMKMGNKAGHLIYSAFGNKADSFSALPELLQDEINSRLPLYKNAPTSKLDQEDMTSWIYFKRYFEAYLRGDVFPIPESEDE</sequence>
<dbReference type="Proteomes" id="UP000010471">
    <property type="component" value="Chromosome"/>
</dbReference>
<dbReference type="InterPro" id="IPR014990">
    <property type="entry name" value="DUF1838"/>
</dbReference>
<accession>K9WMM4</accession>
<dbReference type="STRING" id="1173027.Mic7113_6046"/>
<organism evidence="1 2">
    <name type="scientific">Allocoleopsis franciscana PCC 7113</name>
    <dbReference type="NCBI Taxonomy" id="1173027"/>
    <lineage>
        <taxon>Bacteria</taxon>
        <taxon>Bacillati</taxon>
        <taxon>Cyanobacteriota</taxon>
        <taxon>Cyanophyceae</taxon>
        <taxon>Coleofasciculales</taxon>
        <taxon>Coleofasciculaceae</taxon>
        <taxon>Allocoleopsis</taxon>
        <taxon>Allocoleopsis franciscana</taxon>
    </lineage>
</organism>
<keyword evidence="2" id="KW-1185">Reference proteome</keyword>
<dbReference type="RefSeq" id="WP_015185774.1">
    <property type="nucleotide sequence ID" value="NC_019738.1"/>
</dbReference>
<protein>
    <recommendedName>
        <fullName evidence="3">DUF1838 domain-containing protein</fullName>
    </recommendedName>
</protein>
<reference evidence="1 2" key="1">
    <citation type="submission" date="2012-06" db="EMBL/GenBank/DDBJ databases">
        <title>Finished chromosome of genome of Microcoleus sp. PCC 7113.</title>
        <authorList>
            <consortium name="US DOE Joint Genome Institute"/>
            <person name="Gugger M."/>
            <person name="Coursin T."/>
            <person name="Rippka R."/>
            <person name="Tandeau De Marsac N."/>
            <person name="Huntemann M."/>
            <person name="Wei C.-L."/>
            <person name="Han J."/>
            <person name="Detter J.C."/>
            <person name="Han C."/>
            <person name="Tapia R."/>
            <person name="Chen A."/>
            <person name="Kyrpides N."/>
            <person name="Mavromatis K."/>
            <person name="Markowitz V."/>
            <person name="Szeto E."/>
            <person name="Ivanova N."/>
            <person name="Pagani I."/>
            <person name="Pati A."/>
            <person name="Goodwin L."/>
            <person name="Nordberg H.P."/>
            <person name="Cantor M.N."/>
            <person name="Hua S.X."/>
            <person name="Woyke T."/>
            <person name="Kerfeld C.A."/>
        </authorList>
    </citation>
    <scope>NUCLEOTIDE SEQUENCE [LARGE SCALE GENOMIC DNA]</scope>
    <source>
        <strain evidence="1 2">PCC 7113</strain>
    </source>
</reference>
<dbReference type="HOGENOM" id="CLU_072540_0_0_3"/>
<dbReference type="eggNOG" id="ENOG502Z8YY">
    <property type="taxonomic scope" value="Bacteria"/>
</dbReference>
<dbReference type="KEGG" id="mic:Mic7113_6046"/>
<dbReference type="AlphaFoldDB" id="K9WMM4"/>
<dbReference type="OrthoDB" id="1490196at2"/>
<evidence type="ECO:0008006" key="3">
    <source>
        <dbReference type="Google" id="ProtNLM"/>
    </source>
</evidence>
<dbReference type="PATRIC" id="fig|1173027.3.peg.6694"/>
<dbReference type="Pfam" id="PF08894">
    <property type="entry name" value="DUF1838"/>
    <property type="match status" value="1"/>
</dbReference>
<evidence type="ECO:0000313" key="2">
    <source>
        <dbReference type="Proteomes" id="UP000010471"/>
    </source>
</evidence>
<dbReference type="EMBL" id="CP003630">
    <property type="protein sequence ID" value="AFZ21645.1"/>
    <property type="molecule type" value="Genomic_DNA"/>
</dbReference>
<evidence type="ECO:0000313" key="1">
    <source>
        <dbReference type="EMBL" id="AFZ21645.1"/>
    </source>
</evidence>
<name>K9WMM4_9CYAN</name>